<feature type="domain" description="Helicase ATP-binding" evidence="1">
    <location>
        <begin position="129"/>
        <end position="299"/>
    </location>
</feature>
<evidence type="ECO:0000313" key="2">
    <source>
        <dbReference type="EMBL" id="QPB09096.1"/>
    </source>
</evidence>
<dbReference type="Gene3D" id="3.40.50.300">
    <property type="entry name" value="P-loop containing nucleotide triphosphate hydrolases"/>
    <property type="match status" value="1"/>
</dbReference>
<dbReference type="InterPro" id="IPR027417">
    <property type="entry name" value="P-loop_NTPase"/>
</dbReference>
<proteinExistence type="predicted"/>
<accession>A0A873WI07</accession>
<evidence type="ECO:0000259" key="1">
    <source>
        <dbReference type="PROSITE" id="PS51192"/>
    </source>
</evidence>
<evidence type="ECO:0000313" key="3">
    <source>
        <dbReference type="Proteomes" id="UP000662782"/>
    </source>
</evidence>
<keyword evidence="2" id="KW-0347">Helicase</keyword>
<dbReference type="SUPFAM" id="SSF52540">
    <property type="entry name" value="P-loop containing nucleoside triphosphate hydrolases"/>
    <property type="match status" value="1"/>
</dbReference>
<gene>
    <name evidence="2" type="ORF">CPT_Miami_001</name>
</gene>
<organism evidence="2 3">
    <name type="scientific">Klebsiella phage Miami</name>
    <dbReference type="NCBI Taxonomy" id="2767581"/>
    <lineage>
        <taxon>Viruses</taxon>
        <taxon>Duplodnaviria</taxon>
        <taxon>Heunggongvirae</taxon>
        <taxon>Uroviricota</taxon>
        <taxon>Caudoviricetes</taxon>
        <taxon>Chimalliviridae</taxon>
        <taxon>Miamivirus</taxon>
        <taxon>Miamivirus miami</taxon>
    </lineage>
</organism>
<dbReference type="GO" id="GO:0004386">
    <property type="term" value="F:helicase activity"/>
    <property type="evidence" value="ECO:0007669"/>
    <property type="project" value="UniProtKB-KW"/>
</dbReference>
<reference evidence="2 3" key="1">
    <citation type="submission" date="2020-07" db="EMBL/GenBank/DDBJ databases">
        <title>Complete genome sequence of Klebsiella pneumoniae phage Miami.</title>
        <authorList>
            <person name="Mora D.A."/>
            <person name="Lessor L."/>
            <person name="Gill J."/>
            <person name="Liu M."/>
        </authorList>
    </citation>
    <scope>NUCLEOTIDE SEQUENCE [LARGE SCALE GENOMIC DNA]</scope>
</reference>
<dbReference type="PROSITE" id="PS51192">
    <property type="entry name" value="HELICASE_ATP_BIND_1"/>
    <property type="match status" value="1"/>
</dbReference>
<dbReference type="Proteomes" id="UP000662782">
    <property type="component" value="Segment"/>
</dbReference>
<keyword evidence="2" id="KW-0547">Nucleotide-binding</keyword>
<dbReference type="InterPro" id="IPR014001">
    <property type="entry name" value="Helicase_ATP-bd"/>
</dbReference>
<keyword evidence="3" id="KW-1185">Reference proteome</keyword>
<keyword evidence="2" id="KW-0067">ATP-binding</keyword>
<sequence length="516" mass="60204">MRKTVVINKAHNYLRITDYSEEFVNRVIMPFCRRYLYKYAKKPIPGTRKTQSYVSHVFARMNNDKTEFRISAGLLKEFLSFMEYCGYAPNRALVLDEPEIVPTRVQFEWNKGWGGYKPGSEQEQKEWCDYQIADGPIKVNNAGTGVGKSFCATKLMVDMGVRGLITALPRYIPIWSKCLFQYLKLSVEDVVYVESGGLEELAENIQKGIINPKIIILPLTRIDSHYKRMREDDTVPDLDELYAKMGIGLRIMDEGHESVYQVYMSMLYGNFSKTLALSATLKADDALQNRIYSYIYPQSIRLKDGESKKYIDVYAYHHWIDIRKFRINPRGFGGYNHVKFEQGIMKSPYLLGRYYELCKQAFEEFYVKDLLPEQKALWFFATVEMCVNMLEFFKRDYPEMDFGKYTNEESSKADTKDNYLKHQVLITTPQSCSTGKDIEKLYVAFSPYAVSSKQRNAQSLGRLREITKWWPDLSPKYVYFVCQNVDKQVDYHRKRMEEFANKAKSITNINSGHSIP</sequence>
<keyword evidence="2" id="KW-0378">Hydrolase</keyword>
<protein>
    <submittedName>
        <fullName evidence="2">UvsW-like helicase</fullName>
    </submittedName>
</protein>
<dbReference type="EMBL" id="MT701590">
    <property type="protein sequence ID" value="QPB09096.1"/>
    <property type="molecule type" value="Genomic_DNA"/>
</dbReference>
<name>A0A873WI07_9CAUD</name>